<feature type="region of interest" description="Disordered" evidence="5">
    <location>
        <begin position="650"/>
        <end position="694"/>
    </location>
</feature>
<protein>
    <submittedName>
        <fullName evidence="7">DUF300-domain-containing protein</fullName>
    </submittedName>
</protein>
<dbReference type="InParanoid" id="A0A317XGW9"/>
<feature type="transmembrane region" description="Helical" evidence="6">
    <location>
        <begin position="158"/>
        <end position="181"/>
    </location>
</feature>
<comment type="subcellular location">
    <subcellularLocation>
        <location evidence="1">Membrane</location>
        <topology evidence="1">Multi-pass membrane protein</topology>
    </subcellularLocation>
</comment>
<feature type="transmembrane region" description="Helical" evidence="6">
    <location>
        <begin position="65"/>
        <end position="86"/>
    </location>
</feature>
<evidence type="ECO:0000256" key="5">
    <source>
        <dbReference type="SAM" id="MobiDB-lite"/>
    </source>
</evidence>
<name>A0A317XGW9_9BASI</name>
<feature type="compositionally biased region" description="Basic and acidic residues" evidence="5">
    <location>
        <begin position="768"/>
        <end position="786"/>
    </location>
</feature>
<accession>A0A317XGW9</accession>
<feature type="compositionally biased region" description="Basic and acidic residues" evidence="5">
    <location>
        <begin position="495"/>
        <end position="529"/>
    </location>
</feature>
<evidence type="ECO:0000313" key="7">
    <source>
        <dbReference type="EMBL" id="PWY97516.1"/>
    </source>
</evidence>
<feature type="region of interest" description="Disordered" evidence="5">
    <location>
        <begin position="850"/>
        <end position="938"/>
    </location>
</feature>
<sequence>MTCPVIPDKPSDPKPFFENGNLNFKAHDVGWLMCGIMALIATISSFWLIWKHLTYYTCPQQQRHIVRLLIMVPVYAIVSFMSYLFYHEALYYQTIRDCYEAVLVTSFFYLILAYTGDTRAEQHAVFRNLKFDKWVWPLGRWKYKPEGLHFLWLMKISVLQYAIVRPVCTFAAVGLEYFGYYCLHSWMPWFGHVWCAVLISISVTVAMYCLIQLYMPVRALVDPYKPILKFLAIKTIVFLTFWQDTFLSFLVSFGVIKDSEFFTGEQIQAGINALLQCFWMLLFGFIHIKAFSYLPYRPEDKSKTTLRGKAALDCLDFRDWFWEMKESTRYMAARSKGRQYTLAEDLRADRHQHLLKALGKERTVNLNAQIDIEKANLPTFWKNPDDSTSPYLYADHADHDDSASSSDHNKWTARSTSAAADQHWRQHMPQESDKYTSPHSKRKFEHTSKFSNAEKASGNRKGLSPSQAKRRDHAARTAELKALVAQLDLEDNPRRDRLDRHFDQDDGDRERDALLTEDARDRDQEKRDSLTPSTPSIRYLDEDVDRYPELSRYHAADLPLANVPALEYDDPSATVQINSAATYRRNLDLSAVQENLEEGEQNRHGYGNENGPSRIAPGVGAFGIAGWLGWSSSGGNNVARSHSNNFSNGGDYRYAAPSQQNQADATEPRYGQHLSPHAYYDPHASGANASGGAEGGVRNSWWRNYWDRASNADGESRGPSTAGHGDIDDVHEYGETPLSPAAPPRIGQVSGGSWGPSSHQPRSLSPYHQDHHQQQQQERQQHRDGAYSHPALTIETSRSGPDPHRRIDPIDSPGSSSRFSPDAESPLSRLIQTSRGSLGSISAGAVAGTGVAQSGRPLPAAPLSQAHPHGTATLIVKNDEGKLASRHASINPSSRPSQSHGSAASSSRQAQSQPHYSSAHAYSSGAPPPQAWAVEQDRTQISRHPIVYRDALEAELPEDVVRSATVAVDLAAQQAEEKSKRPLPPAVGPKGKLFNLVLPSPLSPARYPYGQEGALPSGPTMQPRTRAESRAKK</sequence>
<evidence type="ECO:0000256" key="3">
    <source>
        <dbReference type="ARBA" id="ARBA00022989"/>
    </source>
</evidence>
<dbReference type="OrthoDB" id="5348404at2759"/>
<evidence type="ECO:0000256" key="2">
    <source>
        <dbReference type="ARBA" id="ARBA00022692"/>
    </source>
</evidence>
<keyword evidence="4 6" id="KW-0472">Membrane</keyword>
<dbReference type="AlphaFoldDB" id="A0A317XGW9"/>
<dbReference type="PANTHER" id="PTHR23423">
    <property type="entry name" value="ORGANIC SOLUTE TRANSPORTER-RELATED"/>
    <property type="match status" value="1"/>
</dbReference>
<feature type="compositionally biased region" description="Low complexity" evidence="5">
    <location>
        <begin position="892"/>
        <end position="925"/>
    </location>
</feature>
<feature type="compositionally biased region" description="Basic and acidic residues" evidence="5">
    <location>
        <begin position="422"/>
        <end position="436"/>
    </location>
</feature>
<organism evidence="7 8">
    <name type="scientific">Testicularia cyperi</name>
    <dbReference type="NCBI Taxonomy" id="1882483"/>
    <lineage>
        <taxon>Eukaryota</taxon>
        <taxon>Fungi</taxon>
        <taxon>Dikarya</taxon>
        <taxon>Basidiomycota</taxon>
        <taxon>Ustilaginomycotina</taxon>
        <taxon>Ustilaginomycetes</taxon>
        <taxon>Ustilaginales</taxon>
        <taxon>Anthracoideaceae</taxon>
        <taxon>Testicularia</taxon>
    </lineage>
</organism>
<evidence type="ECO:0000256" key="1">
    <source>
        <dbReference type="ARBA" id="ARBA00004141"/>
    </source>
</evidence>
<feature type="region of interest" description="Disordered" evidence="5">
    <location>
        <begin position="1005"/>
        <end position="1033"/>
    </location>
</feature>
<gene>
    <name evidence="7" type="ORF">BCV70DRAFT_202777</name>
</gene>
<evidence type="ECO:0000313" key="8">
    <source>
        <dbReference type="Proteomes" id="UP000246740"/>
    </source>
</evidence>
<feature type="transmembrane region" description="Helical" evidence="6">
    <location>
        <begin position="235"/>
        <end position="256"/>
    </location>
</feature>
<evidence type="ECO:0000256" key="4">
    <source>
        <dbReference type="ARBA" id="ARBA00023136"/>
    </source>
</evidence>
<feature type="region of interest" description="Disordered" evidence="5">
    <location>
        <begin position="711"/>
        <end position="832"/>
    </location>
</feature>
<feature type="compositionally biased region" description="Basic and acidic residues" evidence="5">
    <location>
        <begin position="725"/>
        <end position="734"/>
    </location>
</feature>
<keyword evidence="2 6" id="KW-0812">Transmembrane</keyword>
<evidence type="ECO:0000256" key="6">
    <source>
        <dbReference type="SAM" id="Phobius"/>
    </source>
</evidence>
<feature type="region of interest" description="Disordered" evidence="5">
    <location>
        <begin position="392"/>
        <end position="475"/>
    </location>
</feature>
<feature type="compositionally biased region" description="Basic and acidic residues" evidence="5">
    <location>
        <begin position="395"/>
        <end position="410"/>
    </location>
</feature>
<keyword evidence="3 6" id="KW-1133">Transmembrane helix</keyword>
<dbReference type="SMART" id="SM01417">
    <property type="entry name" value="Solute_trans_a"/>
    <property type="match status" value="1"/>
</dbReference>
<dbReference type="GO" id="GO:0016020">
    <property type="term" value="C:membrane"/>
    <property type="evidence" value="ECO:0007669"/>
    <property type="project" value="UniProtKB-SubCell"/>
</dbReference>
<dbReference type="Proteomes" id="UP000246740">
    <property type="component" value="Unassembled WGS sequence"/>
</dbReference>
<dbReference type="STRING" id="1882483.A0A317XGW9"/>
<dbReference type="InterPro" id="IPR005178">
    <property type="entry name" value="Ostalpha/TMEM184C"/>
</dbReference>
<dbReference type="Pfam" id="PF03619">
    <property type="entry name" value="Solute_trans_a"/>
    <property type="match status" value="1"/>
</dbReference>
<feature type="region of interest" description="Disordered" evidence="5">
    <location>
        <begin position="495"/>
        <end position="536"/>
    </location>
</feature>
<feature type="transmembrane region" description="Helical" evidence="6">
    <location>
        <begin position="193"/>
        <end position="215"/>
    </location>
</feature>
<proteinExistence type="predicted"/>
<keyword evidence="8" id="KW-1185">Reference proteome</keyword>
<feature type="transmembrane region" description="Helical" evidence="6">
    <location>
        <begin position="277"/>
        <end position="296"/>
    </location>
</feature>
<reference evidence="7 8" key="1">
    <citation type="journal article" date="2018" name="Mol. Biol. Evol.">
        <title>Broad Genomic Sampling Reveals a Smut Pathogenic Ancestry of the Fungal Clade Ustilaginomycotina.</title>
        <authorList>
            <person name="Kijpornyongpan T."/>
            <person name="Mondo S.J."/>
            <person name="Barry K."/>
            <person name="Sandor L."/>
            <person name="Lee J."/>
            <person name="Lipzen A."/>
            <person name="Pangilinan J."/>
            <person name="LaButti K."/>
            <person name="Hainaut M."/>
            <person name="Henrissat B."/>
            <person name="Grigoriev I.V."/>
            <person name="Spatafora J.W."/>
            <person name="Aime M.C."/>
        </authorList>
    </citation>
    <scope>NUCLEOTIDE SEQUENCE [LARGE SCALE GENOMIC DNA]</scope>
    <source>
        <strain evidence="7 8">MCA 3645</strain>
    </source>
</reference>
<dbReference type="EMBL" id="KZ819206">
    <property type="protein sequence ID" value="PWY97516.1"/>
    <property type="molecule type" value="Genomic_DNA"/>
</dbReference>
<feature type="transmembrane region" description="Helical" evidence="6">
    <location>
        <begin position="29"/>
        <end position="50"/>
    </location>
</feature>